<protein>
    <recommendedName>
        <fullName evidence="6">6-phosphogluconate dehydrogenase, decarboxylating</fullName>
        <ecNumber evidence="6">1.1.1.44</ecNumber>
    </recommendedName>
</protein>
<dbReference type="Proteomes" id="UP001244341">
    <property type="component" value="Chromosome 3b"/>
</dbReference>
<dbReference type="SUPFAM" id="SSF51735">
    <property type="entry name" value="NAD(P)-binding Rossmann-fold domains"/>
    <property type="match status" value="1"/>
</dbReference>
<proteinExistence type="inferred from homology"/>
<gene>
    <name evidence="8" type="ORF">OEZ85_012454</name>
</gene>
<evidence type="ECO:0000256" key="5">
    <source>
        <dbReference type="ARBA" id="ARBA00023126"/>
    </source>
</evidence>
<dbReference type="InterPro" id="IPR006115">
    <property type="entry name" value="6PGDH_NADP-bd"/>
</dbReference>
<keyword evidence="3 6" id="KW-0560">Oxidoreductase</keyword>
<evidence type="ECO:0000313" key="8">
    <source>
        <dbReference type="EMBL" id="WIA12413.1"/>
    </source>
</evidence>
<keyword evidence="9" id="KW-1185">Reference proteome</keyword>
<dbReference type="Gene3D" id="1.10.1040.10">
    <property type="entry name" value="N-(1-d-carboxylethyl)-l-norvaline Dehydrogenase, domain 2"/>
    <property type="match status" value="2"/>
</dbReference>
<evidence type="ECO:0000256" key="2">
    <source>
        <dbReference type="ARBA" id="ARBA00008419"/>
    </source>
</evidence>
<dbReference type="InterPro" id="IPR006183">
    <property type="entry name" value="Pgluconate_DH"/>
</dbReference>
<dbReference type="InterPro" id="IPR013328">
    <property type="entry name" value="6PGD_dom2"/>
</dbReference>
<evidence type="ECO:0000256" key="3">
    <source>
        <dbReference type="ARBA" id="ARBA00023002"/>
    </source>
</evidence>
<dbReference type="EC" id="1.1.1.44" evidence="6"/>
<dbReference type="Gene3D" id="1.20.5.320">
    <property type="entry name" value="6-Phosphogluconate Dehydrogenase, domain 3"/>
    <property type="match status" value="1"/>
</dbReference>
<evidence type="ECO:0000313" key="9">
    <source>
        <dbReference type="Proteomes" id="UP001244341"/>
    </source>
</evidence>
<dbReference type="InterPro" id="IPR006114">
    <property type="entry name" value="6PGDH_C"/>
</dbReference>
<dbReference type="Pfam" id="PF00393">
    <property type="entry name" value="6PGD"/>
    <property type="match status" value="2"/>
</dbReference>
<keyword evidence="5 6" id="KW-0570">Pentose shunt</keyword>
<evidence type="ECO:0000256" key="1">
    <source>
        <dbReference type="ARBA" id="ARBA00004874"/>
    </source>
</evidence>
<organism evidence="8 9">
    <name type="scientific">Tetradesmus obliquus</name>
    <name type="common">Green alga</name>
    <name type="synonym">Acutodesmus obliquus</name>
    <dbReference type="NCBI Taxonomy" id="3088"/>
    <lineage>
        <taxon>Eukaryota</taxon>
        <taxon>Viridiplantae</taxon>
        <taxon>Chlorophyta</taxon>
        <taxon>core chlorophytes</taxon>
        <taxon>Chlorophyceae</taxon>
        <taxon>CS clade</taxon>
        <taxon>Sphaeropleales</taxon>
        <taxon>Scenedesmaceae</taxon>
        <taxon>Tetradesmus</taxon>
    </lineage>
</organism>
<dbReference type="InterPro" id="IPR036291">
    <property type="entry name" value="NAD(P)-bd_dom_sf"/>
</dbReference>
<dbReference type="InterPro" id="IPR008927">
    <property type="entry name" value="6-PGluconate_DH-like_C_sf"/>
</dbReference>
<dbReference type="PANTHER" id="PTHR11811">
    <property type="entry name" value="6-PHOSPHOGLUCONATE DEHYDROGENASE"/>
    <property type="match status" value="1"/>
</dbReference>
<dbReference type="NCBIfam" id="TIGR00873">
    <property type="entry name" value="gnd"/>
    <property type="match status" value="1"/>
</dbReference>
<evidence type="ECO:0000256" key="6">
    <source>
        <dbReference type="RuleBase" id="RU000485"/>
    </source>
</evidence>
<comment type="catalytic activity">
    <reaction evidence="6">
        <text>6-phospho-D-gluconate + NADP(+) = D-ribulose 5-phosphate + CO2 + NADPH</text>
        <dbReference type="Rhea" id="RHEA:10116"/>
        <dbReference type="ChEBI" id="CHEBI:16526"/>
        <dbReference type="ChEBI" id="CHEBI:57783"/>
        <dbReference type="ChEBI" id="CHEBI:58121"/>
        <dbReference type="ChEBI" id="CHEBI:58349"/>
        <dbReference type="ChEBI" id="CHEBI:58759"/>
        <dbReference type="EC" id="1.1.1.44"/>
    </reaction>
</comment>
<dbReference type="SUPFAM" id="SSF48179">
    <property type="entry name" value="6-phosphogluconate dehydrogenase C-terminal domain-like"/>
    <property type="match status" value="2"/>
</dbReference>
<feature type="domain" description="6-phosphogluconate dehydrogenase C-terminal" evidence="7">
    <location>
        <begin position="210"/>
        <end position="543"/>
    </location>
</feature>
<keyword evidence="4 6" id="KW-0311">Gluconate utilization</keyword>
<dbReference type="InterPro" id="IPR006113">
    <property type="entry name" value="6PGDH_Gnd/GntZ"/>
</dbReference>
<accession>A0ABY8TVH9</accession>
<comment type="pathway">
    <text evidence="1 6">Carbohydrate degradation; pentose phosphate pathway; D-ribulose 5-phosphate from D-glucose 6-phosphate (oxidative stage): step 3/3.</text>
</comment>
<dbReference type="Gene3D" id="3.40.50.720">
    <property type="entry name" value="NAD(P)-binding Rossmann-like Domain"/>
    <property type="match status" value="1"/>
</dbReference>
<sequence>MTPDLLFLVSTTARAAAPADAPSDQGTKMALSQIGLVGLAVMGQNLSLNIAEKGFPISVFNRSYEKTEAAVARAQKEGLSDKLRGYKDVKDFVESLEKPRRVILLVQAGAPVDATVDNLCKYMEPGDIIIDGGNEWYENTERRKAKVEALGLRYMGMGVSGGEEGARRGPSMMPGGTAEAYKYIEPIVTKVAAQVDDGPCVMYIGDGGAGNYVKMVHNGIEYGDMQLISEAYDVLHVLGGLSNDEIAAVFAEWNQGELQSFLIEISAIIAAKKDEDGSSLVDKIVDKTGAKGTGKWTVQQAAELSVAAPTITASLDGRYMSALKDQRVSASKVFGDLGLKAPAAAAGVDKKQLIADVRAALYCSKICSYAQGMNIIKAKSEEKEWGVDLGGLARIWKAKSEEKEWGVDLGGLARIWKAKSEEKEWGVDLGGLARIWKGGCIIRAGFLDRIKQAYQRDSNLPSLLVDPPFAKDLAERDAAWRRVVALAVTNGVPAPGMMASLSYFDTYRRERLPANLVQAQRDFFGSHTYQRTDKEGWFHTVWDENFGSADSITTSAYNR</sequence>
<evidence type="ECO:0000259" key="7">
    <source>
        <dbReference type="SMART" id="SM01350"/>
    </source>
</evidence>
<dbReference type="EMBL" id="CP126210">
    <property type="protein sequence ID" value="WIA12413.1"/>
    <property type="molecule type" value="Genomic_DNA"/>
</dbReference>
<comment type="similarity">
    <text evidence="2 6">Belongs to the 6-phosphogluconate dehydrogenase family.</text>
</comment>
<name>A0ABY8TVH9_TETOB</name>
<dbReference type="Pfam" id="PF03446">
    <property type="entry name" value="NAD_binding_2"/>
    <property type="match status" value="1"/>
</dbReference>
<keyword evidence="6" id="KW-0521">NADP</keyword>
<evidence type="ECO:0000256" key="4">
    <source>
        <dbReference type="ARBA" id="ARBA00023064"/>
    </source>
</evidence>
<dbReference type="PRINTS" id="PR00076">
    <property type="entry name" value="6PGDHDRGNASE"/>
</dbReference>
<dbReference type="SMART" id="SM01350">
    <property type="entry name" value="6PGD"/>
    <property type="match status" value="1"/>
</dbReference>
<reference evidence="8 9" key="1">
    <citation type="submission" date="2023-05" db="EMBL/GenBank/DDBJ databases">
        <title>A 100% complete, gapless, phased diploid assembly of the Scenedesmus obliquus UTEX 3031 genome.</title>
        <authorList>
            <person name="Biondi T.C."/>
            <person name="Hanschen E.R."/>
            <person name="Kwon T."/>
            <person name="Eng W."/>
            <person name="Kruse C.P.S."/>
            <person name="Koehler S.I."/>
            <person name="Kunde Y."/>
            <person name="Gleasner C.D."/>
            <person name="You Mak K.T."/>
            <person name="Polle J."/>
            <person name="Hovde B.T."/>
            <person name="Starkenburg S.R."/>
        </authorList>
    </citation>
    <scope>NUCLEOTIDE SEQUENCE [LARGE SCALE GENOMIC DNA]</scope>
    <source>
        <strain evidence="8 9">DOE0152z</strain>
    </source>
</reference>
<dbReference type="NCBIfam" id="NF006765">
    <property type="entry name" value="PRK09287.1"/>
    <property type="match status" value="1"/>
</dbReference>